<accession>A0A5F2F4V4</accession>
<dbReference type="GO" id="GO:0051537">
    <property type="term" value="F:2 iron, 2 sulfur cluster binding"/>
    <property type="evidence" value="ECO:0007669"/>
    <property type="project" value="UniProtKB-KW"/>
</dbReference>
<protein>
    <submittedName>
        <fullName evidence="5">Uncharacterized protein</fullName>
    </submittedName>
</protein>
<keyword evidence="4" id="KW-0411">Iron-sulfur</keyword>
<dbReference type="GO" id="GO:0016705">
    <property type="term" value="F:oxidoreductase activity, acting on paired donors, with incorporation or reduction of molecular oxygen"/>
    <property type="evidence" value="ECO:0007669"/>
    <property type="project" value="UniProtKB-ARBA"/>
</dbReference>
<dbReference type="PROSITE" id="PS51296">
    <property type="entry name" value="RIESKE"/>
    <property type="match status" value="1"/>
</dbReference>
<dbReference type="GO" id="GO:0004497">
    <property type="term" value="F:monooxygenase activity"/>
    <property type="evidence" value="ECO:0007669"/>
    <property type="project" value="UniProtKB-ARBA"/>
</dbReference>
<evidence type="ECO:0000313" key="6">
    <source>
        <dbReference type="Proteomes" id="UP000244384"/>
    </source>
</evidence>
<accession>A0A2S0WPC4</accession>
<dbReference type="EMBL" id="CP026952">
    <property type="protein sequence ID" value="AWB93166.1"/>
    <property type="molecule type" value="Genomic_DNA"/>
</dbReference>
<reference evidence="6" key="1">
    <citation type="submission" date="2018-01" db="EMBL/GenBank/DDBJ databases">
        <authorList>
            <person name="Li J."/>
        </authorList>
    </citation>
    <scope>NUCLEOTIDE SEQUENCE [LARGE SCALE GENOMIC DNA]</scope>
    <source>
        <strain evidence="6">592</strain>
    </source>
</reference>
<dbReference type="InterPro" id="IPR036922">
    <property type="entry name" value="Rieske_2Fe-2S_sf"/>
</dbReference>
<dbReference type="Proteomes" id="UP000244384">
    <property type="component" value="Chromosome"/>
</dbReference>
<dbReference type="PANTHER" id="PTHR21496:SF23">
    <property type="entry name" value="3-PHENYLPROPIONATE_CINNAMIC ACID DIOXYGENASE FERREDOXIN SUBUNIT"/>
    <property type="match status" value="1"/>
</dbReference>
<sequence length="108" mass="11917">MSDWHAVATIKDLAARKKKSVEVAGTPVALFYINGHVYAMNDICIHEQRQLSKGALLFGKVICPGHQWKFDPATGEPEDQDGCQPTYPVRTDDDGTIHVSLLPVKEQA</sequence>
<proteinExistence type="predicted"/>
<evidence type="ECO:0000256" key="4">
    <source>
        <dbReference type="ARBA" id="ARBA00023014"/>
    </source>
</evidence>
<dbReference type="InterPro" id="IPR017941">
    <property type="entry name" value="Rieske_2Fe-2S"/>
</dbReference>
<gene>
    <name evidence="5" type="ORF">C3E78_13675</name>
</gene>
<dbReference type="RefSeq" id="WP_108579271.1">
    <property type="nucleotide sequence ID" value="NZ_CP026952.1"/>
</dbReference>
<evidence type="ECO:0000256" key="3">
    <source>
        <dbReference type="ARBA" id="ARBA00023004"/>
    </source>
</evidence>
<evidence type="ECO:0000256" key="2">
    <source>
        <dbReference type="ARBA" id="ARBA00022723"/>
    </source>
</evidence>
<keyword evidence="3" id="KW-0408">Iron</keyword>
<dbReference type="AlphaFoldDB" id="A0A2S0WPC4"/>
<dbReference type="OrthoDB" id="147178at2"/>
<dbReference type="PANTHER" id="PTHR21496">
    <property type="entry name" value="FERREDOXIN-RELATED"/>
    <property type="match status" value="1"/>
</dbReference>
<keyword evidence="6" id="KW-1185">Reference proteome</keyword>
<keyword evidence="2" id="KW-0479">Metal-binding</keyword>
<name>A0A2S0WPC4_9ACTN</name>
<evidence type="ECO:0000313" key="5">
    <source>
        <dbReference type="EMBL" id="AWB93166.1"/>
    </source>
</evidence>
<dbReference type="KEGG" id="aez:C3E78_13675"/>
<organism evidence="5 6">
    <name type="scientific">Aeromicrobium chenweiae</name>
    <dbReference type="NCBI Taxonomy" id="2079793"/>
    <lineage>
        <taxon>Bacteria</taxon>
        <taxon>Bacillati</taxon>
        <taxon>Actinomycetota</taxon>
        <taxon>Actinomycetes</taxon>
        <taxon>Propionibacteriales</taxon>
        <taxon>Nocardioidaceae</taxon>
        <taxon>Aeromicrobium</taxon>
    </lineage>
</organism>
<dbReference type="GO" id="GO:0046872">
    <property type="term" value="F:metal ion binding"/>
    <property type="evidence" value="ECO:0007669"/>
    <property type="project" value="UniProtKB-KW"/>
</dbReference>
<dbReference type="CDD" id="cd03467">
    <property type="entry name" value="Rieske"/>
    <property type="match status" value="1"/>
</dbReference>
<keyword evidence="1" id="KW-0001">2Fe-2S</keyword>
<dbReference type="SUPFAM" id="SSF50022">
    <property type="entry name" value="ISP domain"/>
    <property type="match status" value="1"/>
</dbReference>
<evidence type="ECO:0000256" key="1">
    <source>
        <dbReference type="ARBA" id="ARBA00022714"/>
    </source>
</evidence>
<dbReference type="Gene3D" id="2.102.10.10">
    <property type="entry name" value="Rieske [2Fe-2S] iron-sulphur domain"/>
    <property type="match status" value="1"/>
</dbReference>
<dbReference type="Pfam" id="PF00355">
    <property type="entry name" value="Rieske"/>
    <property type="match status" value="1"/>
</dbReference>